<comment type="similarity">
    <text evidence="1">Belongs to the GST superfamily.</text>
</comment>
<dbReference type="AlphaFoldDB" id="A0A090MTY9"/>
<evidence type="ECO:0000259" key="5">
    <source>
        <dbReference type="PROSITE" id="PS50405"/>
    </source>
</evidence>
<keyword evidence="7" id="KW-1185">Reference proteome</keyword>
<dbReference type="Pfam" id="PF13409">
    <property type="entry name" value="GST_N_2"/>
    <property type="match status" value="1"/>
</dbReference>
<dbReference type="PROSITE" id="PS50405">
    <property type="entry name" value="GST_CTER"/>
    <property type="match status" value="1"/>
</dbReference>
<dbReference type="SFLD" id="SFLDG00358">
    <property type="entry name" value="Main_(cytGST)"/>
    <property type="match status" value="1"/>
</dbReference>
<evidence type="ECO:0000313" key="7">
    <source>
        <dbReference type="Proteomes" id="UP000035762"/>
    </source>
</evidence>
<protein>
    <submittedName>
        <fullName evidence="6">Glutathione S-transferase GstB</fullName>
    </submittedName>
</protein>
<evidence type="ECO:0000256" key="2">
    <source>
        <dbReference type="ARBA" id="ARBA00022679"/>
    </source>
</evidence>
<dbReference type="InterPro" id="IPR040079">
    <property type="entry name" value="Glutathione_S-Trfase"/>
</dbReference>
<dbReference type="SFLD" id="SFLDS00019">
    <property type="entry name" value="Glutathione_Transferase_(cytos"/>
    <property type="match status" value="1"/>
</dbReference>
<feature type="domain" description="GST C-terminal" evidence="5">
    <location>
        <begin position="106"/>
        <end position="230"/>
    </location>
</feature>
<dbReference type="InterPro" id="IPR004045">
    <property type="entry name" value="Glutathione_S-Trfase_N"/>
</dbReference>
<dbReference type="PROSITE" id="PS50404">
    <property type="entry name" value="GST_NTER"/>
    <property type="match status" value="1"/>
</dbReference>
<dbReference type="EMBL" id="CCAZ020000001">
    <property type="protein sequence ID" value="CEG09114.1"/>
    <property type="molecule type" value="Genomic_DNA"/>
</dbReference>
<evidence type="ECO:0000313" key="6">
    <source>
        <dbReference type="EMBL" id="CEG09114.1"/>
    </source>
</evidence>
<dbReference type="PANTHER" id="PTHR44051:SF19">
    <property type="entry name" value="DISULFIDE-BOND OXIDOREDUCTASE YFCG"/>
    <property type="match status" value="1"/>
</dbReference>
<dbReference type="InterPro" id="IPR036282">
    <property type="entry name" value="Glutathione-S-Trfase_C_sf"/>
</dbReference>
<feature type="domain" description="GST N-terminal" evidence="4">
    <location>
        <begin position="20"/>
        <end position="101"/>
    </location>
</feature>
<dbReference type="Proteomes" id="UP000035762">
    <property type="component" value="Unassembled WGS sequence"/>
</dbReference>
<feature type="region of interest" description="Disordered" evidence="3">
    <location>
        <begin position="1"/>
        <end position="21"/>
    </location>
</feature>
<dbReference type="SUPFAM" id="SSF52833">
    <property type="entry name" value="Thioredoxin-like"/>
    <property type="match status" value="1"/>
</dbReference>
<dbReference type="GO" id="GO:0016740">
    <property type="term" value="F:transferase activity"/>
    <property type="evidence" value="ECO:0007669"/>
    <property type="project" value="UniProtKB-KW"/>
</dbReference>
<proteinExistence type="inferred from homology"/>
<dbReference type="STRING" id="1035.BN961_02535"/>
<evidence type="ECO:0000259" key="4">
    <source>
        <dbReference type="PROSITE" id="PS50404"/>
    </source>
</evidence>
<name>A0A090MTY9_AFIFE</name>
<organism evidence="6 7">
    <name type="scientific">Afipia felis</name>
    <name type="common">Cat scratch disease bacillus</name>
    <dbReference type="NCBI Taxonomy" id="1035"/>
    <lineage>
        <taxon>Bacteria</taxon>
        <taxon>Pseudomonadati</taxon>
        <taxon>Pseudomonadota</taxon>
        <taxon>Alphaproteobacteria</taxon>
        <taxon>Hyphomicrobiales</taxon>
        <taxon>Nitrobacteraceae</taxon>
        <taxon>Afipia</taxon>
    </lineage>
</organism>
<keyword evidence="2" id="KW-0808">Transferase</keyword>
<dbReference type="Gene3D" id="3.40.30.10">
    <property type="entry name" value="Glutaredoxin"/>
    <property type="match status" value="1"/>
</dbReference>
<dbReference type="SFLD" id="SFLDG01150">
    <property type="entry name" value="Main.1:_Beta-like"/>
    <property type="match status" value="1"/>
</dbReference>
<dbReference type="CDD" id="cd03047">
    <property type="entry name" value="GST_N_2"/>
    <property type="match status" value="1"/>
</dbReference>
<dbReference type="InterPro" id="IPR036249">
    <property type="entry name" value="Thioredoxin-like_sf"/>
</dbReference>
<comment type="caution">
    <text evidence="6">The sequence shown here is derived from an EMBL/GenBank/DDBJ whole genome shotgun (WGS) entry which is preliminary data.</text>
</comment>
<dbReference type="Gene3D" id="1.20.1050.10">
    <property type="match status" value="1"/>
</dbReference>
<reference evidence="6 7" key="1">
    <citation type="journal article" date="2014" name="Genome Announc.">
        <title>Genome Sequence of Afipia felis Strain 76713, Isolated in Hospital Water Using an Amoeba Co-Culture Procedure.</title>
        <authorList>
            <person name="Benamar S."/>
            <person name="La Scola B."/>
            <person name="Croce O."/>
        </authorList>
    </citation>
    <scope>NUCLEOTIDE SEQUENCE [LARGE SCALE GENOMIC DNA]</scope>
    <source>
        <strain evidence="6 7">76713</strain>
    </source>
</reference>
<gene>
    <name evidence="6" type="primary">gstB_3</name>
    <name evidence="6" type="ORF">BN961_02535</name>
</gene>
<dbReference type="PANTHER" id="PTHR44051">
    <property type="entry name" value="GLUTATHIONE S-TRANSFERASE-RELATED"/>
    <property type="match status" value="1"/>
</dbReference>
<dbReference type="SUPFAM" id="SSF47616">
    <property type="entry name" value="GST C-terminal domain-like"/>
    <property type="match status" value="1"/>
</dbReference>
<dbReference type="RefSeq" id="WP_009340142.1">
    <property type="nucleotide sequence ID" value="NZ_CCAZ020000001.1"/>
</dbReference>
<dbReference type="InterPro" id="IPR010987">
    <property type="entry name" value="Glutathione-S-Trfase_C-like"/>
</dbReference>
<evidence type="ECO:0000256" key="1">
    <source>
        <dbReference type="ARBA" id="ARBA00007409"/>
    </source>
</evidence>
<dbReference type="FunFam" id="3.40.30.10:FF:000039">
    <property type="entry name" value="Glutathione S-transferase domain"/>
    <property type="match status" value="1"/>
</dbReference>
<sequence length="230" mass="26037">MTDTLTPAKSPQPVRSKSTTPLRVLGRSNSFNVRKVLWVCDEIGIPFTREDYGRGFIPTNTPEFLRLNLTGQVPVIIDGDRVMRESNTIVRYLAAKHGATELYPEDPAGRQAIEEWMDWVAYDVTHALRGAFLGGQLGEAPYDHPWYIEQGQKELVYVMGLLDKHLAENGPYVMGEHFTIADIPVGLVVNRWFNLTHPGLKRPDYLAVAAYYELMTERPAFRKHGRNGLP</sequence>
<dbReference type="OrthoDB" id="9810080at2"/>
<evidence type="ECO:0000256" key="3">
    <source>
        <dbReference type="SAM" id="MobiDB-lite"/>
    </source>
</evidence>
<accession>A0A090MTY9</accession>